<dbReference type="PANTHER" id="PTHR30136">
    <property type="entry name" value="HELIX-TURN-HELIX TRANSCRIPTIONAL REGULATOR, ICLR FAMILY"/>
    <property type="match status" value="1"/>
</dbReference>
<evidence type="ECO:0000313" key="7">
    <source>
        <dbReference type="Proteomes" id="UP000740413"/>
    </source>
</evidence>
<dbReference type="InterPro" id="IPR029016">
    <property type="entry name" value="GAF-like_dom_sf"/>
</dbReference>
<organism evidence="6 7">
    <name type="scientific">Zobellia barbeyronii</name>
    <dbReference type="NCBI Taxonomy" id="2748009"/>
    <lineage>
        <taxon>Bacteria</taxon>
        <taxon>Pseudomonadati</taxon>
        <taxon>Bacteroidota</taxon>
        <taxon>Flavobacteriia</taxon>
        <taxon>Flavobacteriales</taxon>
        <taxon>Flavobacteriaceae</taxon>
        <taxon>Zobellia</taxon>
    </lineage>
</organism>
<dbReference type="Pfam" id="PF01614">
    <property type="entry name" value="IclR_C"/>
    <property type="match status" value="1"/>
</dbReference>
<evidence type="ECO:0000256" key="3">
    <source>
        <dbReference type="ARBA" id="ARBA00023163"/>
    </source>
</evidence>
<comment type="caution">
    <text evidence="6">The sequence shown here is derived from an EMBL/GenBank/DDBJ whole genome shotgun (WGS) entry which is preliminary data.</text>
</comment>
<reference evidence="7" key="1">
    <citation type="submission" date="2023-07" db="EMBL/GenBank/DDBJ databases">
        <title>Zobellia barbeyronii sp. nov., a new marine flavobacterium, isolated from green and red algae.</title>
        <authorList>
            <person name="Nedashkovskaya O.I."/>
            <person name="Otstavnykh N."/>
            <person name="Zhukova N."/>
            <person name="Guzev K."/>
            <person name="Chausova V."/>
            <person name="Tekutyeva L."/>
            <person name="Mikhailov V."/>
            <person name="Isaeva M."/>
        </authorList>
    </citation>
    <scope>NUCLEOTIDE SEQUENCE [LARGE SCALE GENOMIC DNA]</scope>
    <source>
        <strain evidence="7">KMM 6746</strain>
    </source>
</reference>
<sequence length="248" mass="27856">MSKYKAPALEKGLDILEYLSERAIPQTQAEISQGLDKSPNEIYRMLACLEDRKYINKTSTGQYSLSMKMYQLSHRHSPVEGLVRSAKQHMDDLANRTNQSCHLSILHYGELLIISQSESPGAVSLSIKVGSLFPLLQTSSGKVLLAFENEEKRNYILETSDYYKEQDEHYRSGFLKDINAIQKNGYHLTSSELTVGVTDISVPVIGLNKDIMCVLAISSLNPITRKQDNNILIEELKQTADKITAELS</sequence>
<dbReference type="PANTHER" id="PTHR30136:SF7">
    <property type="entry name" value="HTH-TYPE TRANSCRIPTIONAL REGULATOR KDGR-RELATED"/>
    <property type="match status" value="1"/>
</dbReference>
<dbReference type="InterPro" id="IPR014757">
    <property type="entry name" value="Tscrpt_reg_IclR_C"/>
</dbReference>
<dbReference type="Gene3D" id="1.10.10.10">
    <property type="entry name" value="Winged helix-like DNA-binding domain superfamily/Winged helix DNA-binding domain"/>
    <property type="match status" value="1"/>
</dbReference>
<dbReference type="SUPFAM" id="SSF55781">
    <property type="entry name" value="GAF domain-like"/>
    <property type="match status" value="1"/>
</dbReference>
<keyword evidence="3" id="KW-0804">Transcription</keyword>
<dbReference type="Pfam" id="PF09339">
    <property type="entry name" value="HTH_IclR"/>
    <property type="match status" value="1"/>
</dbReference>
<dbReference type="InterPro" id="IPR036388">
    <property type="entry name" value="WH-like_DNA-bd_sf"/>
</dbReference>
<name>A0ABS5W910_9FLAO</name>
<dbReference type="Gene3D" id="3.30.450.40">
    <property type="match status" value="1"/>
</dbReference>
<keyword evidence="7" id="KW-1185">Reference proteome</keyword>
<accession>A0ABS5W910</accession>
<dbReference type="InterPro" id="IPR005471">
    <property type="entry name" value="Tscrpt_reg_IclR_N"/>
</dbReference>
<dbReference type="InterPro" id="IPR036390">
    <property type="entry name" value="WH_DNA-bd_sf"/>
</dbReference>
<dbReference type="SUPFAM" id="SSF46785">
    <property type="entry name" value="Winged helix' DNA-binding domain"/>
    <property type="match status" value="1"/>
</dbReference>
<dbReference type="Proteomes" id="UP000740413">
    <property type="component" value="Unassembled WGS sequence"/>
</dbReference>
<keyword evidence="2" id="KW-0238">DNA-binding</keyword>
<dbReference type="InterPro" id="IPR050707">
    <property type="entry name" value="HTH_MetabolicPath_Reg"/>
</dbReference>
<evidence type="ECO:0000259" key="5">
    <source>
        <dbReference type="PROSITE" id="PS51078"/>
    </source>
</evidence>
<feature type="domain" description="IclR-ED" evidence="5">
    <location>
        <begin position="68"/>
        <end position="248"/>
    </location>
</feature>
<dbReference type="RefSeq" id="WP_214609998.1">
    <property type="nucleotide sequence ID" value="NZ_JACATN010000001.1"/>
</dbReference>
<gene>
    <name evidence="6" type="ORF">HW347_00425</name>
</gene>
<dbReference type="PROSITE" id="PS51078">
    <property type="entry name" value="ICLR_ED"/>
    <property type="match status" value="1"/>
</dbReference>
<evidence type="ECO:0000256" key="1">
    <source>
        <dbReference type="ARBA" id="ARBA00023015"/>
    </source>
</evidence>
<dbReference type="SMART" id="SM00346">
    <property type="entry name" value="HTH_ICLR"/>
    <property type="match status" value="1"/>
</dbReference>
<evidence type="ECO:0000256" key="2">
    <source>
        <dbReference type="ARBA" id="ARBA00023125"/>
    </source>
</evidence>
<evidence type="ECO:0000259" key="4">
    <source>
        <dbReference type="PROSITE" id="PS51077"/>
    </source>
</evidence>
<keyword evidence="1" id="KW-0805">Transcription regulation</keyword>
<feature type="domain" description="HTH iclR-type" evidence="4">
    <location>
        <begin position="6"/>
        <end position="67"/>
    </location>
</feature>
<proteinExistence type="predicted"/>
<dbReference type="EMBL" id="JACATN010000001">
    <property type="protein sequence ID" value="MBT2159704.1"/>
    <property type="molecule type" value="Genomic_DNA"/>
</dbReference>
<dbReference type="PROSITE" id="PS51077">
    <property type="entry name" value="HTH_ICLR"/>
    <property type="match status" value="1"/>
</dbReference>
<evidence type="ECO:0000313" key="6">
    <source>
        <dbReference type="EMBL" id="MBT2159704.1"/>
    </source>
</evidence>
<protein>
    <submittedName>
        <fullName evidence="6">IclR family transcriptional regulator</fullName>
    </submittedName>
</protein>